<accession>A2SBN2</accession>
<name>A2SBN2_METPP</name>
<proteinExistence type="predicted"/>
<evidence type="ECO:0000313" key="1">
    <source>
        <dbReference type="EMBL" id="ABM92971.1"/>
    </source>
</evidence>
<organism evidence="1 2">
    <name type="scientific">Methylibium petroleiphilum (strain ATCC BAA-1232 / LMG 22953 / PM1)</name>
    <dbReference type="NCBI Taxonomy" id="420662"/>
    <lineage>
        <taxon>Bacteria</taxon>
        <taxon>Pseudomonadati</taxon>
        <taxon>Pseudomonadota</taxon>
        <taxon>Betaproteobacteria</taxon>
        <taxon>Burkholderiales</taxon>
        <taxon>Sphaerotilaceae</taxon>
        <taxon>Methylibium</taxon>
    </lineage>
</organism>
<dbReference type="Proteomes" id="UP000000366">
    <property type="component" value="Chromosome"/>
</dbReference>
<dbReference type="STRING" id="420662.Mpe_A0009"/>
<reference evidence="1 2" key="1">
    <citation type="journal article" date="2007" name="J. Bacteriol.">
        <title>Whole-genome analysis of the methyl tert-butyl ether-degrading beta-proteobacterium Methylibium petroleiphilum PM1.</title>
        <authorList>
            <person name="Kane S.R."/>
            <person name="Chakicherla A.Y."/>
            <person name="Chain P.S.G."/>
            <person name="Schmidt R."/>
            <person name="Shin M.W."/>
            <person name="Legler T.C."/>
            <person name="Scow K.M."/>
            <person name="Larimer F.W."/>
            <person name="Lucas S.M."/>
            <person name="Richardson P.M."/>
            <person name="Hristova K.R."/>
        </authorList>
    </citation>
    <scope>NUCLEOTIDE SEQUENCE [LARGE SCALE GENOMIC DNA]</scope>
    <source>
        <strain evidence="2">ATCC BAA-1232 / LMG 22953 / PM1</strain>
    </source>
</reference>
<protein>
    <submittedName>
        <fullName evidence="1">Uncharacterized protein</fullName>
    </submittedName>
</protein>
<keyword evidence="2" id="KW-1185">Reference proteome</keyword>
<dbReference type="HOGENOM" id="CLU_2602031_0_0_4"/>
<dbReference type="AlphaFoldDB" id="A2SBN2"/>
<gene>
    <name evidence="1" type="ordered locus">Mpe_A0009</name>
</gene>
<evidence type="ECO:0000313" key="2">
    <source>
        <dbReference type="Proteomes" id="UP000000366"/>
    </source>
</evidence>
<sequence length="79" mass="8716">MLEQQAFIVKRSLIYGKPAKASLRGAAAAAPVHCRAKWIGVPGWRCSRGGFTWAFRFLASKSLERLAKVLNKLSTKSLI</sequence>
<dbReference type="EMBL" id="CP000555">
    <property type="protein sequence ID" value="ABM92971.1"/>
    <property type="molecule type" value="Genomic_DNA"/>
</dbReference>
<dbReference type="KEGG" id="mpt:Mpe_A0009"/>